<evidence type="ECO:0000256" key="2">
    <source>
        <dbReference type="ARBA" id="ARBA00022771"/>
    </source>
</evidence>
<keyword evidence="1" id="KW-0479">Metal-binding</keyword>
<dbReference type="Gene3D" id="1.20.120.910">
    <property type="entry name" value="DksA, coiled-coil domain"/>
    <property type="match status" value="1"/>
</dbReference>
<feature type="region of interest" description="Disordered" evidence="5">
    <location>
        <begin position="32"/>
        <end position="76"/>
    </location>
</feature>
<dbReference type="Proteomes" id="UP000177197">
    <property type="component" value="Unassembled WGS sequence"/>
</dbReference>
<name>A0A1F5CB27_9BACT</name>
<feature type="zinc finger region" description="dksA C4-type" evidence="4">
    <location>
        <begin position="101"/>
        <end position="125"/>
    </location>
</feature>
<evidence type="ECO:0000313" key="8">
    <source>
        <dbReference type="Proteomes" id="UP000177197"/>
    </source>
</evidence>
<dbReference type="PANTHER" id="PTHR33823">
    <property type="entry name" value="RNA POLYMERASE-BINDING TRANSCRIPTION FACTOR DKSA-RELATED"/>
    <property type="match status" value="1"/>
</dbReference>
<dbReference type="InterPro" id="IPR000962">
    <property type="entry name" value="Znf_DskA_TraR"/>
</dbReference>
<gene>
    <name evidence="7" type="ORF">A3I30_02380</name>
</gene>
<organism evidence="7 8">
    <name type="scientific">Candidatus Azambacteria bacterium RIFCSPLOWO2_02_FULL_44_14</name>
    <dbReference type="NCBI Taxonomy" id="1797306"/>
    <lineage>
        <taxon>Bacteria</taxon>
        <taxon>Candidatus Azamiibacteriota</taxon>
    </lineage>
</organism>
<dbReference type="SUPFAM" id="SSF57716">
    <property type="entry name" value="Glucocorticoid receptor-like (DNA-binding domain)"/>
    <property type="match status" value="1"/>
</dbReference>
<feature type="compositionally biased region" description="Basic and acidic residues" evidence="5">
    <location>
        <begin position="32"/>
        <end position="43"/>
    </location>
</feature>
<proteinExistence type="predicted"/>
<keyword evidence="3" id="KW-0862">Zinc</keyword>
<keyword evidence="2" id="KW-0863">Zinc-finger</keyword>
<accession>A0A1F5CB27</accession>
<feature type="domain" description="Zinc finger DksA/TraR C4-type" evidence="6">
    <location>
        <begin position="96"/>
        <end position="120"/>
    </location>
</feature>
<sequence>MLDQKILDELKTALEKEKELLLQELKTIARPDPKVKGDWDTLHTEMAGDEVASEQDLEGGEEADESEEDSTNEGIVQNLEVRLQEVNEALEKIKEGTYGLCETCKNPIPLERLKANPAAKTDIEHAKQHAS</sequence>
<dbReference type="EMBL" id="MEYV01000013">
    <property type="protein sequence ID" value="OGD40051.1"/>
    <property type="molecule type" value="Genomic_DNA"/>
</dbReference>
<evidence type="ECO:0000256" key="5">
    <source>
        <dbReference type="SAM" id="MobiDB-lite"/>
    </source>
</evidence>
<feature type="compositionally biased region" description="Acidic residues" evidence="5">
    <location>
        <begin position="47"/>
        <end position="71"/>
    </location>
</feature>
<dbReference type="PROSITE" id="PS51128">
    <property type="entry name" value="ZF_DKSA_2"/>
    <property type="match status" value="1"/>
</dbReference>
<protein>
    <recommendedName>
        <fullName evidence="6">Zinc finger DksA/TraR C4-type domain-containing protein</fullName>
    </recommendedName>
</protein>
<evidence type="ECO:0000256" key="3">
    <source>
        <dbReference type="ARBA" id="ARBA00022833"/>
    </source>
</evidence>
<evidence type="ECO:0000256" key="1">
    <source>
        <dbReference type="ARBA" id="ARBA00022723"/>
    </source>
</evidence>
<evidence type="ECO:0000259" key="6">
    <source>
        <dbReference type="Pfam" id="PF01258"/>
    </source>
</evidence>
<evidence type="ECO:0000256" key="4">
    <source>
        <dbReference type="PROSITE-ProRule" id="PRU00510"/>
    </source>
</evidence>
<feature type="compositionally biased region" description="Basic and acidic residues" evidence="5">
    <location>
        <begin position="121"/>
        <end position="131"/>
    </location>
</feature>
<reference evidence="7 8" key="1">
    <citation type="journal article" date="2016" name="Nat. Commun.">
        <title>Thousands of microbial genomes shed light on interconnected biogeochemical processes in an aquifer system.</title>
        <authorList>
            <person name="Anantharaman K."/>
            <person name="Brown C.T."/>
            <person name="Hug L.A."/>
            <person name="Sharon I."/>
            <person name="Castelle C.J."/>
            <person name="Probst A.J."/>
            <person name="Thomas B.C."/>
            <person name="Singh A."/>
            <person name="Wilkins M.J."/>
            <person name="Karaoz U."/>
            <person name="Brodie E.L."/>
            <person name="Williams K.H."/>
            <person name="Hubbard S.S."/>
            <person name="Banfield J.F."/>
        </authorList>
    </citation>
    <scope>NUCLEOTIDE SEQUENCE [LARGE SCALE GENOMIC DNA]</scope>
</reference>
<dbReference type="Pfam" id="PF01258">
    <property type="entry name" value="zf-dskA_traR"/>
    <property type="match status" value="1"/>
</dbReference>
<dbReference type="PANTHER" id="PTHR33823:SF4">
    <property type="entry name" value="GENERAL STRESS PROTEIN 16O"/>
    <property type="match status" value="1"/>
</dbReference>
<dbReference type="GO" id="GO:0008270">
    <property type="term" value="F:zinc ion binding"/>
    <property type="evidence" value="ECO:0007669"/>
    <property type="project" value="UniProtKB-KW"/>
</dbReference>
<evidence type="ECO:0000313" key="7">
    <source>
        <dbReference type="EMBL" id="OGD40051.1"/>
    </source>
</evidence>
<dbReference type="AlphaFoldDB" id="A0A1F5CB27"/>
<feature type="region of interest" description="Disordered" evidence="5">
    <location>
        <begin position="112"/>
        <end position="131"/>
    </location>
</feature>
<comment type="caution">
    <text evidence="7">The sequence shown here is derived from an EMBL/GenBank/DDBJ whole genome shotgun (WGS) entry which is preliminary data.</text>
</comment>